<evidence type="ECO:0000313" key="2">
    <source>
        <dbReference type="EMBL" id="VDP03483.1"/>
    </source>
</evidence>
<keyword evidence="3" id="KW-1185">Reference proteome</keyword>
<accession>A0A183JUJ2</accession>
<reference evidence="2 3" key="2">
    <citation type="submission" date="2018-11" db="EMBL/GenBank/DDBJ databases">
        <authorList>
            <consortium name="Pathogen Informatics"/>
        </authorList>
    </citation>
    <scope>NUCLEOTIDE SEQUENCE [LARGE SCALE GENOMIC DNA]</scope>
    <source>
        <strain evidence="2">Dakar</strain>
        <strain evidence="3">Dakar, Senegal</strain>
    </source>
</reference>
<evidence type="ECO:0000313" key="4">
    <source>
        <dbReference type="WBParaSite" id="SCUD_0000638401-mRNA-1"/>
    </source>
</evidence>
<protein>
    <submittedName>
        <fullName evidence="4">Secreted protein</fullName>
    </submittedName>
</protein>
<proteinExistence type="predicted"/>
<evidence type="ECO:0000256" key="1">
    <source>
        <dbReference type="SAM" id="SignalP"/>
    </source>
</evidence>
<feature type="signal peptide" evidence="1">
    <location>
        <begin position="1"/>
        <end position="26"/>
    </location>
</feature>
<reference evidence="4" key="1">
    <citation type="submission" date="2016-06" db="UniProtKB">
        <authorList>
            <consortium name="WormBaseParasite"/>
        </authorList>
    </citation>
    <scope>IDENTIFICATION</scope>
</reference>
<name>A0A183JUJ2_9TREM</name>
<gene>
    <name evidence="2" type="ORF">SCUD_LOCUS6384</name>
</gene>
<sequence length="56" mass="6450">MPITIPLLIQLLAVVLDLMQLQSTTTHYISFVVMLRTMMQEIVKLKFGVAYLNQIQ</sequence>
<feature type="chain" id="PRO_5043140658" evidence="1">
    <location>
        <begin position="27"/>
        <end position="56"/>
    </location>
</feature>
<dbReference type="WBParaSite" id="SCUD_0000638401-mRNA-1">
    <property type="protein sequence ID" value="SCUD_0000638401-mRNA-1"/>
    <property type="gene ID" value="SCUD_0000638401"/>
</dbReference>
<dbReference type="AlphaFoldDB" id="A0A183JUJ2"/>
<dbReference type="Proteomes" id="UP000279833">
    <property type="component" value="Unassembled WGS sequence"/>
</dbReference>
<keyword evidence="1" id="KW-0732">Signal</keyword>
<organism evidence="4">
    <name type="scientific">Schistosoma curassoni</name>
    <dbReference type="NCBI Taxonomy" id="6186"/>
    <lineage>
        <taxon>Eukaryota</taxon>
        <taxon>Metazoa</taxon>
        <taxon>Spiralia</taxon>
        <taxon>Lophotrochozoa</taxon>
        <taxon>Platyhelminthes</taxon>
        <taxon>Trematoda</taxon>
        <taxon>Digenea</taxon>
        <taxon>Strigeidida</taxon>
        <taxon>Schistosomatoidea</taxon>
        <taxon>Schistosomatidae</taxon>
        <taxon>Schistosoma</taxon>
    </lineage>
</organism>
<evidence type="ECO:0000313" key="3">
    <source>
        <dbReference type="Proteomes" id="UP000279833"/>
    </source>
</evidence>
<dbReference type="EMBL" id="UZAK01013862">
    <property type="protein sequence ID" value="VDP03483.1"/>
    <property type="molecule type" value="Genomic_DNA"/>
</dbReference>